<dbReference type="Gene3D" id="1.10.238.10">
    <property type="entry name" value="EF-hand"/>
    <property type="match status" value="2"/>
</dbReference>
<dbReference type="Proteomes" id="UP000224006">
    <property type="component" value="Unassembled WGS sequence"/>
</dbReference>
<keyword evidence="2" id="KW-0479">Metal-binding</keyword>
<dbReference type="Pfam" id="PF13202">
    <property type="entry name" value="EF-hand_5"/>
    <property type="match status" value="1"/>
</dbReference>
<dbReference type="AlphaFoldDB" id="A0A2A9M0U1"/>
<dbReference type="STRING" id="94643.A0A2A9M0U1"/>
<gene>
    <name evidence="6" type="ORF">BESB_025690</name>
</gene>
<evidence type="ECO:0000256" key="1">
    <source>
        <dbReference type="ARBA" id="ARBA00020786"/>
    </source>
</evidence>
<evidence type="ECO:0000313" key="7">
    <source>
        <dbReference type="Proteomes" id="UP000224006"/>
    </source>
</evidence>
<dbReference type="GO" id="GO:0016460">
    <property type="term" value="C:myosin II complex"/>
    <property type="evidence" value="ECO:0007669"/>
    <property type="project" value="TreeGrafter"/>
</dbReference>
<evidence type="ECO:0000256" key="3">
    <source>
        <dbReference type="ARBA" id="ARBA00022737"/>
    </source>
</evidence>
<feature type="domain" description="EF-hand" evidence="5">
    <location>
        <begin position="68"/>
        <end position="103"/>
    </location>
</feature>
<dbReference type="InterPro" id="IPR011992">
    <property type="entry name" value="EF-hand-dom_pair"/>
</dbReference>
<feature type="domain" description="EF-hand" evidence="5">
    <location>
        <begin position="3"/>
        <end position="38"/>
    </location>
</feature>
<dbReference type="KEGG" id="bbes:BESB_025690"/>
<evidence type="ECO:0000313" key="6">
    <source>
        <dbReference type="EMBL" id="PFH31595.1"/>
    </source>
</evidence>
<name>A0A2A9M0U1_BESBE</name>
<dbReference type="RefSeq" id="XP_029215604.1">
    <property type="nucleotide sequence ID" value="XM_029361249.1"/>
</dbReference>
<evidence type="ECO:0000256" key="4">
    <source>
        <dbReference type="ARBA" id="ARBA00022990"/>
    </source>
</evidence>
<dbReference type="SUPFAM" id="SSF47473">
    <property type="entry name" value="EF-hand"/>
    <property type="match status" value="1"/>
</dbReference>
<dbReference type="VEuPathDB" id="ToxoDB:BESB_025690"/>
<evidence type="ECO:0000259" key="5">
    <source>
        <dbReference type="PROSITE" id="PS50222"/>
    </source>
</evidence>
<accession>A0A2A9M0U1</accession>
<dbReference type="FunFam" id="1.10.238.10:FF:000001">
    <property type="entry name" value="Calmodulin 1"/>
    <property type="match status" value="1"/>
</dbReference>
<dbReference type="CDD" id="cd00051">
    <property type="entry name" value="EFh"/>
    <property type="match status" value="1"/>
</dbReference>
<dbReference type="GO" id="GO:0005509">
    <property type="term" value="F:calcium ion binding"/>
    <property type="evidence" value="ECO:0007669"/>
    <property type="project" value="InterPro"/>
</dbReference>
<dbReference type="PROSITE" id="PS50222">
    <property type="entry name" value="EF_HAND_2"/>
    <property type="match status" value="2"/>
</dbReference>
<dbReference type="OrthoDB" id="26525at2759"/>
<dbReference type="GeneID" id="40307621"/>
<sequence length="135" mass="15293">MSISEDRIRETFIVFDRDGDGELALPEAVLAVRACGIPVHSRDLDDLPAKVDFRTFREWLLKRAAVTDPHNELVKLFEKFDRKRDGTVSTQEVAQVMKTLSAAISEEEVNAFIREADPNQSGRINYAAFVDKILE</sequence>
<dbReference type="EMBL" id="NWUJ01000014">
    <property type="protein sequence ID" value="PFH31595.1"/>
    <property type="molecule type" value="Genomic_DNA"/>
</dbReference>
<organism evidence="6 7">
    <name type="scientific">Besnoitia besnoiti</name>
    <name type="common">Apicomplexan protozoan</name>
    <dbReference type="NCBI Taxonomy" id="94643"/>
    <lineage>
        <taxon>Eukaryota</taxon>
        <taxon>Sar</taxon>
        <taxon>Alveolata</taxon>
        <taxon>Apicomplexa</taxon>
        <taxon>Conoidasida</taxon>
        <taxon>Coccidia</taxon>
        <taxon>Eucoccidiorida</taxon>
        <taxon>Eimeriorina</taxon>
        <taxon>Sarcocystidae</taxon>
        <taxon>Besnoitia</taxon>
    </lineage>
</organism>
<keyword evidence="4" id="KW-0007">Acetylation</keyword>
<comment type="caution">
    <text evidence="6">The sequence shown here is derived from an EMBL/GenBank/DDBJ whole genome shotgun (WGS) entry which is preliminary data.</text>
</comment>
<dbReference type="Pfam" id="PF13499">
    <property type="entry name" value="EF-hand_7"/>
    <property type="match status" value="1"/>
</dbReference>
<protein>
    <recommendedName>
        <fullName evidence="1">Calmodulin</fullName>
    </recommendedName>
</protein>
<dbReference type="PANTHER" id="PTHR23048:SF0">
    <property type="entry name" value="CALMODULIN LIKE 3"/>
    <property type="match status" value="1"/>
</dbReference>
<dbReference type="InterPro" id="IPR002048">
    <property type="entry name" value="EF_hand_dom"/>
</dbReference>
<proteinExistence type="predicted"/>
<evidence type="ECO:0000256" key="2">
    <source>
        <dbReference type="ARBA" id="ARBA00022723"/>
    </source>
</evidence>
<dbReference type="SMART" id="SM00054">
    <property type="entry name" value="EFh"/>
    <property type="match status" value="3"/>
</dbReference>
<reference evidence="6 7" key="1">
    <citation type="submission" date="2017-09" db="EMBL/GenBank/DDBJ databases">
        <title>Genome sequencing of Besnoitia besnoiti strain Bb-Ger1.</title>
        <authorList>
            <person name="Schares G."/>
            <person name="Venepally P."/>
            <person name="Lorenzi H.A."/>
        </authorList>
    </citation>
    <scope>NUCLEOTIDE SEQUENCE [LARGE SCALE GENOMIC DNA]</scope>
    <source>
        <strain evidence="6 7">Bb-Ger1</strain>
    </source>
</reference>
<dbReference type="PANTHER" id="PTHR23048">
    <property type="entry name" value="MYOSIN LIGHT CHAIN 1, 3"/>
    <property type="match status" value="1"/>
</dbReference>
<dbReference type="CDD" id="cd22949">
    <property type="entry name" value="ELC_N"/>
    <property type="match status" value="1"/>
</dbReference>
<dbReference type="InterPro" id="IPR050230">
    <property type="entry name" value="CALM/Myosin/TropC-like"/>
</dbReference>
<keyword evidence="7" id="KW-1185">Reference proteome</keyword>
<keyword evidence="3" id="KW-0677">Repeat</keyword>